<dbReference type="Proteomes" id="UP000250235">
    <property type="component" value="Unassembled WGS sequence"/>
</dbReference>
<name>A0A2Z7AN15_9LAMI</name>
<accession>A0A2Z7AN15</accession>
<reference evidence="2 3" key="1">
    <citation type="journal article" date="2015" name="Proc. Natl. Acad. Sci. U.S.A.">
        <title>The resurrection genome of Boea hygrometrica: A blueprint for survival of dehydration.</title>
        <authorList>
            <person name="Xiao L."/>
            <person name="Yang G."/>
            <person name="Zhang L."/>
            <person name="Yang X."/>
            <person name="Zhao S."/>
            <person name="Ji Z."/>
            <person name="Zhou Q."/>
            <person name="Hu M."/>
            <person name="Wang Y."/>
            <person name="Chen M."/>
            <person name="Xu Y."/>
            <person name="Jin H."/>
            <person name="Xiao X."/>
            <person name="Hu G."/>
            <person name="Bao F."/>
            <person name="Hu Y."/>
            <person name="Wan P."/>
            <person name="Li L."/>
            <person name="Deng X."/>
            <person name="Kuang T."/>
            <person name="Xiang C."/>
            <person name="Zhu J.K."/>
            <person name="Oliver M.J."/>
            <person name="He Y."/>
        </authorList>
    </citation>
    <scope>NUCLEOTIDE SEQUENCE [LARGE SCALE GENOMIC DNA]</scope>
    <source>
        <strain evidence="3">cv. XS01</strain>
    </source>
</reference>
<protein>
    <recommendedName>
        <fullName evidence="1">Ig-like domain-containing protein</fullName>
    </recommendedName>
</protein>
<organism evidence="2 3">
    <name type="scientific">Dorcoceras hygrometricum</name>
    <dbReference type="NCBI Taxonomy" id="472368"/>
    <lineage>
        <taxon>Eukaryota</taxon>
        <taxon>Viridiplantae</taxon>
        <taxon>Streptophyta</taxon>
        <taxon>Embryophyta</taxon>
        <taxon>Tracheophyta</taxon>
        <taxon>Spermatophyta</taxon>
        <taxon>Magnoliopsida</taxon>
        <taxon>eudicotyledons</taxon>
        <taxon>Gunneridae</taxon>
        <taxon>Pentapetalae</taxon>
        <taxon>asterids</taxon>
        <taxon>lamiids</taxon>
        <taxon>Lamiales</taxon>
        <taxon>Gesneriaceae</taxon>
        <taxon>Didymocarpoideae</taxon>
        <taxon>Trichosporeae</taxon>
        <taxon>Loxocarpinae</taxon>
        <taxon>Dorcoceras</taxon>
    </lineage>
</organism>
<dbReference type="InterPro" id="IPR006502">
    <property type="entry name" value="PDDEXK-like"/>
</dbReference>
<dbReference type="PANTHER" id="PTHR31579">
    <property type="entry name" value="OS03G0796600 PROTEIN"/>
    <property type="match status" value="1"/>
</dbReference>
<proteinExistence type="predicted"/>
<dbReference type="AlphaFoldDB" id="A0A2Z7AN15"/>
<keyword evidence="3" id="KW-1185">Reference proteome</keyword>
<dbReference type="NCBIfam" id="TIGR01615">
    <property type="entry name" value="A_thal_3542"/>
    <property type="match status" value="1"/>
</dbReference>
<sequence>MSSSISQDDKLSQLIRDYFESGGSTVTESCFYLSSRSSRLDHDDPTHYSNLQEILEDRTEAENEIHGKVLMYLRDADEFVLKNIRKLRKLIVYRLEKDNYESHLCRTSWSTPFDCPSGEYEYVEVVMRNKDGGTVRVIVDLDFRTEFELARPTPDYEELKDALPSIFVGDEEKIDKLVSLVCSAAKQSLKARGLHIPPWRKESHMKSKWLSSNRKRVSSAEFMSCLSKYMTQNGNACFLDLVQADQQLGTYNC</sequence>
<dbReference type="EMBL" id="KV013947">
    <property type="protein sequence ID" value="KZV23175.1"/>
    <property type="molecule type" value="Genomic_DNA"/>
</dbReference>
<dbReference type="OrthoDB" id="691424at2759"/>
<feature type="domain" description="Ig-like" evidence="1">
    <location>
        <begin position="154"/>
        <end position="253"/>
    </location>
</feature>
<dbReference type="InterPro" id="IPR007110">
    <property type="entry name" value="Ig-like_dom"/>
</dbReference>
<evidence type="ECO:0000313" key="2">
    <source>
        <dbReference type="EMBL" id="KZV23175.1"/>
    </source>
</evidence>
<dbReference type="PANTHER" id="PTHR31579:SF34">
    <property type="entry name" value="T14N5.3 PROTEIN"/>
    <property type="match status" value="1"/>
</dbReference>
<gene>
    <name evidence="2" type="ORF">F511_05014</name>
</gene>
<dbReference type="Pfam" id="PF04720">
    <property type="entry name" value="PDDEXK_6"/>
    <property type="match status" value="1"/>
</dbReference>
<evidence type="ECO:0000313" key="3">
    <source>
        <dbReference type="Proteomes" id="UP000250235"/>
    </source>
</evidence>
<dbReference type="PROSITE" id="PS50835">
    <property type="entry name" value="IG_LIKE"/>
    <property type="match status" value="1"/>
</dbReference>
<evidence type="ECO:0000259" key="1">
    <source>
        <dbReference type="PROSITE" id="PS50835"/>
    </source>
</evidence>